<dbReference type="EC" id="2.3.1.39" evidence="1 6"/>
<dbReference type="InterPro" id="IPR014043">
    <property type="entry name" value="Acyl_transferase_dom"/>
</dbReference>
<dbReference type="GO" id="GO:0005829">
    <property type="term" value="C:cytosol"/>
    <property type="evidence" value="ECO:0007669"/>
    <property type="project" value="TreeGrafter"/>
</dbReference>
<feature type="active site" evidence="7">
    <location>
        <position position="95"/>
    </location>
</feature>
<dbReference type="NCBIfam" id="TIGR00128">
    <property type="entry name" value="fabD"/>
    <property type="match status" value="1"/>
</dbReference>
<dbReference type="InterPro" id="IPR050858">
    <property type="entry name" value="Mal-CoA-ACP_Trans/PKS_FabD"/>
</dbReference>
<dbReference type="InterPro" id="IPR004410">
    <property type="entry name" value="Malonyl_CoA-ACP_transAc_FabD"/>
</dbReference>
<dbReference type="GO" id="GO:0004314">
    <property type="term" value="F:[acyl-carrier-protein] S-malonyltransferase activity"/>
    <property type="evidence" value="ECO:0007669"/>
    <property type="project" value="UniProtKB-EC"/>
</dbReference>
<dbReference type="Proteomes" id="UP000593594">
    <property type="component" value="Chromosome"/>
</dbReference>
<evidence type="ECO:0000313" key="9">
    <source>
        <dbReference type="EMBL" id="QPC44694.1"/>
    </source>
</evidence>
<name>A0A7S8C7B4_9HYPH</name>
<comment type="catalytic activity">
    <reaction evidence="5 6">
        <text>holo-[ACP] + malonyl-CoA = malonyl-[ACP] + CoA</text>
        <dbReference type="Rhea" id="RHEA:41792"/>
        <dbReference type="Rhea" id="RHEA-COMP:9623"/>
        <dbReference type="Rhea" id="RHEA-COMP:9685"/>
        <dbReference type="ChEBI" id="CHEBI:57287"/>
        <dbReference type="ChEBI" id="CHEBI:57384"/>
        <dbReference type="ChEBI" id="CHEBI:64479"/>
        <dbReference type="ChEBI" id="CHEBI:78449"/>
        <dbReference type="EC" id="2.3.1.39"/>
    </reaction>
</comment>
<keyword evidence="4 6" id="KW-0012">Acyltransferase</keyword>
<evidence type="ECO:0000256" key="2">
    <source>
        <dbReference type="ARBA" id="ARBA00018953"/>
    </source>
</evidence>
<dbReference type="InterPro" id="IPR024925">
    <property type="entry name" value="Malonyl_CoA-ACP_transAc"/>
</dbReference>
<keyword evidence="10" id="KW-1185">Reference proteome</keyword>
<reference evidence="9 10" key="1">
    <citation type="submission" date="2020-06" db="EMBL/GenBank/DDBJ databases">
        <title>Genome sequence of 2 isolates from Red Sea Mangroves.</title>
        <authorList>
            <person name="Sefrji F."/>
            <person name="Michoud G."/>
            <person name="Merlino G."/>
            <person name="Daffonchio D."/>
        </authorList>
    </citation>
    <scope>NUCLEOTIDE SEQUENCE [LARGE SCALE GENOMIC DNA]</scope>
    <source>
        <strain evidence="9 10">R1DC25</strain>
    </source>
</reference>
<dbReference type="PANTHER" id="PTHR42681">
    <property type="entry name" value="MALONYL-COA-ACYL CARRIER PROTEIN TRANSACYLASE, MITOCHONDRIAL"/>
    <property type="match status" value="1"/>
</dbReference>
<protein>
    <recommendedName>
        <fullName evidence="2 6">Malonyl CoA-acyl carrier protein transacylase</fullName>
        <ecNumber evidence="1 6">2.3.1.39</ecNumber>
    </recommendedName>
</protein>
<dbReference type="InterPro" id="IPR016036">
    <property type="entry name" value="Malonyl_transacylase_ACP-bd"/>
</dbReference>
<gene>
    <name evidence="9" type="primary">fabD</name>
    <name evidence="9" type="ORF">HW532_19500</name>
</gene>
<evidence type="ECO:0000256" key="6">
    <source>
        <dbReference type="PIRNR" id="PIRNR000446"/>
    </source>
</evidence>
<feature type="active site" evidence="7">
    <location>
        <position position="205"/>
    </location>
</feature>
<dbReference type="PANTHER" id="PTHR42681:SF1">
    <property type="entry name" value="MALONYL-COA-ACYL CARRIER PROTEIN TRANSACYLASE, MITOCHONDRIAL"/>
    <property type="match status" value="1"/>
</dbReference>
<keyword evidence="3 6" id="KW-0808">Transferase</keyword>
<dbReference type="Gene3D" id="3.40.366.10">
    <property type="entry name" value="Malonyl-Coenzyme A Acyl Carrier Protein, domain 2"/>
    <property type="match status" value="1"/>
</dbReference>
<evidence type="ECO:0000256" key="7">
    <source>
        <dbReference type="PIRSR" id="PIRSR000446-1"/>
    </source>
</evidence>
<organism evidence="9 10">
    <name type="scientific">Kaustia mangrovi</name>
    <dbReference type="NCBI Taxonomy" id="2593653"/>
    <lineage>
        <taxon>Bacteria</taxon>
        <taxon>Pseudomonadati</taxon>
        <taxon>Pseudomonadota</taxon>
        <taxon>Alphaproteobacteria</taxon>
        <taxon>Hyphomicrobiales</taxon>
        <taxon>Parvibaculaceae</taxon>
        <taxon>Kaustia</taxon>
    </lineage>
</organism>
<sequence length="316" mass="32648">MTVALTFPGQGSQQVGMGAKLAEAFPAARAVFEEVDDALSEKLSQIMWDGPDETLTLTENAQPALMAVSLAVMRVLESEAGLDPARDVAFVAGHSLGEYSALAAAGSFTLADTARLLRTRGRAMQEAVPVGQGAMAAVLGLDLDAVRAVADEAAGEAEVCQVANDNAPGQVVVSGSAPAVERAVSLAKEQGARRAIMLPVSAPFHCALMKPAAEVMADALEQVTMKPPAVPLVANVTAAALGEPYEIRMRLCEQVTGAVRWRESVAYMAENGVDRFFEIGAGKVLTGLAKRIASGATAANVGAPEDIGAFAEAMRG</sequence>
<evidence type="ECO:0000256" key="3">
    <source>
        <dbReference type="ARBA" id="ARBA00022679"/>
    </source>
</evidence>
<dbReference type="KEGG" id="kmn:HW532_19500"/>
<dbReference type="InterPro" id="IPR001227">
    <property type="entry name" value="Ac_transferase_dom_sf"/>
</dbReference>
<feature type="domain" description="Malonyl-CoA:ACP transacylase (MAT)" evidence="8">
    <location>
        <begin position="6"/>
        <end position="304"/>
    </location>
</feature>
<dbReference type="InterPro" id="IPR016035">
    <property type="entry name" value="Acyl_Trfase/lysoPLipase"/>
</dbReference>
<dbReference type="SMART" id="SM00827">
    <property type="entry name" value="PKS_AT"/>
    <property type="match status" value="1"/>
</dbReference>
<dbReference type="Gene3D" id="3.30.70.250">
    <property type="entry name" value="Malonyl-CoA ACP transacylase, ACP-binding"/>
    <property type="match status" value="1"/>
</dbReference>
<accession>A0A7S8C7B4</accession>
<evidence type="ECO:0000256" key="4">
    <source>
        <dbReference type="ARBA" id="ARBA00023315"/>
    </source>
</evidence>
<dbReference type="FunFam" id="3.30.70.250:FF:000001">
    <property type="entry name" value="Malonyl CoA-acyl carrier protein transacylase"/>
    <property type="match status" value="1"/>
</dbReference>
<proteinExistence type="inferred from homology"/>
<dbReference type="SUPFAM" id="SSF52151">
    <property type="entry name" value="FabD/lysophospholipase-like"/>
    <property type="match status" value="1"/>
</dbReference>
<dbReference type="PIRSF" id="PIRSF000446">
    <property type="entry name" value="Mct"/>
    <property type="match status" value="1"/>
</dbReference>
<dbReference type="RefSeq" id="WP_213162063.1">
    <property type="nucleotide sequence ID" value="NZ_CP058214.1"/>
</dbReference>
<dbReference type="AlphaFoldDB" id="A0A7S8C7B4"/>
<evidence type="ECO:0000313" key="10">
    <source>
        <dbReference type="Proteomes" id="UP000593594"/>
    </source>
</evidence>
<dbReference type="GO" id="GO:0006633">
    <property type="term" value="P:fatty acid biosynthetic process"/>
    <property type="evidence" value="ECO:0007669"/>
    <property type="project" value="TreeGrafter"/>
</dbReference>
<evidence type="ECO:0000259" key="8">
    <source>
        <dbReference type="SMART" id="SM00827"/>
    </source>
</evidence>
<evidence type="ECO:0000256" key="1">
    <source>
        <dbReference type="ARBA" id="ARBA00013258"/>
    </source>
</evidence>
<dbReference type="SUPFAM" id="SSF55048">
    <property type="entry name" value="Probable ACP-binding domain of malonyl-CoA ACP transacylase"/>
    <property type="match status" value="1"/>
</dbReference>
<comment type="similarity">
    <text evidence="6">Belongs to the fabD family.</text>
</comment>
<dbReference type="Pfam" id="PF00698">
    <property type="entry name" value="Acyl_transf_1"/>
    <property type="match status" value="1"/>
</dbReference>
<evidence type="ECO:0000256" key="5">
    <source>
        <dbReference type="ARBA" id="ARBA00048462"/>
    </source>
</evidence>
<dbReference type="EMBL" id="CP058214">
    <property type="protein sequence ID" value="QPC44694.1"/>
    <property type="molecule type" value="Genomic_DNA"/>
</dbReference>